<comment type="caution">
    <text evidence="3">The sequence shown here is derived from an EMBL/GenBank/DDBJ whole genome shotgun (WGS) entry which is preliminary data.</text>
</comment>
<dbReference type="AlphaFoldDB" id="A0A1Y3YXG9"/>
<reference evidence="4" key="1">
    <citation type="submission" date="2017-04" db="EMBL/GenBank/DDBJ databases">
        <title>Function of individual gut microbiota members based on whole genome sequencing of pure cultures obtained from chicken caecum.</title>
        <authorList>
            <person name="Medvecky M."/>
            <person name="Cejkova D."/>
            <person name="Polansky O."/>
            <person name="Karasova D."/>
            <person name="Kubasova T."/>
            <person name="Cizek A."/>
            <person name="Rychlik I."/>
        </authorList>
    </citation>
    <scope>NUCLEOTIDE SEQUENCE [LARGE SCALE GENOMIC DNA]</scope>
    <source>
        <strain evidence="4">An43</strain>
    </source>
</reference>
<protein>
    <submittedName>
        <fullName evidence="3">Uncharacterized protein</fullName>
    </submittedName>
</protein>
<keyword evidence="2" id="KW-1133">Transmembrane helix</keyword>
<gene>
    <name evidence="3" type="ORF">B5F97_03185</name>
</gene>
<proteinExistence type="predicted"/>
<keyword evidence="2" id="KW-0472">Membrane</keyword>
<keyword evidence="2" id="KW-0812">Transmembrane</keyword>
<feature type="compositionally biased region" description="Basic and acidic residues" evidence="1">
    <location>
        <begin position="55"/>
        <end position="64"/>
    </location>
</feature>
<dbReference type="PROSITE" id="PS51257">
    <property type="entry name" value="PROKAR_LIPOPROTEIN"/>
    <property type="match status" value="1"/>
</dbReference>
<feature type="region of interest" description="Disordered" evidence="1">
    <location>
        <begin position="39"/>
        <end position="64"/>
    </location>
</feature>
<dbReference type="Proteomes" id="UP000195386">
    <property type="component" value="Unassembled WGS sequence"/>
</dbReference>
<sequence length="76" mass="9305">MFYKRLFVWLFGLIVSLFTGCLPLILLILFFPKIMRTEKPARRKRKDYSRPQKARHPDAFEKSHRREWIDSDFSKM</sequence>
<evidence type="ECO:0000313" key="4">
    <source>
        <dbReference type="Proteomes" id="UP000195386"/>
    </source>
</evidence>
<accession>A0A1Y3YXG9</accession>
<feature type="transmembrane region" description="Helical" evidence="2">
    <location>
        <begin position="6"/>
        <end position="31"/>
    </location>
</feature>
<name>A0A1Y3YXG9_9BACE</name>
<organism evidence="3 4">
    <name type="scientific">Bacteroides clarus</name>
    <dbReference type="NCBI Taxonomy" id="626929"/>
    <lineage>
        <taxon>Bacteria</taxon>
        <taxon>Pseudomonadati</taxon>
        <taxon>Bacteroidota</taxon>
        <taxon>Bacteroidia</taxon>
        <taxon>Bacteroidales</taxon>
        <taxon>Bacteroidaceae</taxon>
        <taxon>Bacteroides</taxon>
    </lineage>
</organism>
<evidence type="ECO:0000256" key="2">
    <source>
        <dbReference type="SAM" id="Phobius"/>
    </source>
</evidence>
<evidence type="ECO:0000256" key="1">
    <source>
        <dbReference type="SAM" id="MobiDB-lite"/>
    </source>
</evidence>
<dbReference type="RefSeq" id="WP_087425416.1">
    <property type="nucleotide sequence ID" value="NZ_CATZGC010000011.1"/>
</dbReference>
<evidence type="ECO:0000313" key="3">
    <source>
        <dbReference type="EMBL" id="OUO02536.1"/>
    </source>
</evidence>
<dbReference type="EMBL" id="NFII01000002">
    <property type="protein sequence ID" value="OUO02536.1"/>
    <property type="molecule type" value="Genomic_DNA"/>
</dbReference>